<protein>
    <submittedName>
        <fullName evidence="2">Uncharacterized protein</fullName>
    </submittedName>
</protein>
<name>A0ABX2I5M0_BLAHA</name>
<dbReference type="RefSeq" id="WP_173748798.1">
    <property type="nucleotide sequence ID" value="NZ_JAAITA010000005.1"/>
</dbReference>
<keyword evidence="1" id="KW-0812">Transmembrane</keyword>
<keyword evidence="3" id="KW-1185">Reference proteome</keyword>
<evidence type="ECO:0000256" key="1">
    <source>
        <dbReference type="SAM" id="Phobius"/>
    </source>
</evidence>
<reference evidence="2 3" key="1">
    <citation type="journal article" date="2020" name="Cell Host Microbe">
        <title>Functional and Genomic Variation between Human-Derived Isolates of Lachnospiraceae Reveals Inter- and Intra-Species Diversity.</title>
        <authorList>
            <person name="Sorbara M.T."/>
            <person name="Littmann E.R."/>
            <person name="Fontana E."/>
            <person name="Moody T.U."/>
            <person name="Kohout C.E."/>
            <person name="Gjonbalaj M."/>
            <person name="Eaton V."/>
            <person name="Seok R."/>
            <person name="Leiner I.M."/>
            <person name="Pamer E.G."/>
        </authorList>
    </citation>
    <scope>NUCLEOTIDE SEQUENCE [LARGE SCALE GENOMIC DNA]</scope>
    <source>
        <strain evidence="2 3">MSK.15.26</strain>
    </source>
</reference>
<dbReference type="EMBL" id="JAAITA010000005">
    <property type="protein sequence ID" value="NSJ85756.1"/>
    <property type="molecule type" value="Genomic_DNA"/>
</dbReference>
<organism evidence="2 3">
    <name type="scientific">Blautia hansenii</name>
    <name type="common">Ruminococcus hansenii</name>
    <dbReference type="NCBI Taxonomy" id="1322"/>
    <lineage>
        <taxon>Bacteria</taxon>
        <taxon>Bacillati</taxon>
        <taxon>Bacillota</taxon>
        <taxon>Clostridia</taxon>
        <taxon>Lachnospirales</taxon>
        <taxon>Lachnospiraceae</taxon>
        <taxon>Blautia</taxon>
    </lineage>
</organism>
<gene>
    <name evidence="2" type="ORF">G5A70_06140</name>
</gene>
<accession>A0ABX2I5M0</accession>
<dbReference type="Gene3D" id="3.30.450.20">
    <property type="entry name" value="PAS domain"/>
    <property type="match status" value="1"/>
</dbReference>
<dbReference type="Proteomes" id="UP000822142">
    <property type="component" value="Unassembled WGS sequence"/>
</dbReference>
<keyword evidence="1" id="KW-1133">Transmembrane helix</keyword>
<keyword evidence="1" id="KW-0472">Membrane</keyword>
<evidence type="ECO:0000313" key="2">
    <source>
        <dbReference type="EMBL" id="NSJ85756.1"/>
    </source>
</evidence>
<proteinExistence type="predicted"/>
<comment type="caution">
    <text evidence="2">The sequence shown here is derived from an EMBL/GenBank/DDBJ whole genome shotgun (WGS) entry which is preliminary data.</text>
</comment>
<evidence type="ECO:0000313" key="3">
    <source>
        <dbReference type="Proteomes" id="UP000822142"/>
    </source>
</evidence>
<sequence length="241" mass="27572">MDIESYLETKRKLYGFDFIALYDDKTGEVQLAGKGFEDVNREELTENDVFGQELREGHCASCMEEERMVYAVKTGSASEEKTLWAAASSEEITSIMMSKTFQEKSSTYVVDKTEQVLLSSGEEESMAFWNLVVGQKEDKEILENAERMKENISNHKGGVFRILLPGYKRYYLAYEPLERRGWTAVTIVSADLFSGFSDSYVVKMMGNLVVVMLVFGPYFSCCLKATARGKRNWNTWLFPMR</sequence>
<feature type="transmembrane region" description="Helical" evidence="1">
    <location>
        <begin position="204"/>
        <end position="223"/>
    </location>
</feature>